<evidence type="ECO:0008006" key="4">
    <source>
        <dbReference type="Google" id="ProtNLM"/>
    </source>
</evidence>
<accession>A0A955L387</accession>
<organism evidence="2 3">
    <name type="scientific">Candidatus Dojkabacteria bacterium</name>
    <dbReference type="NCBI Taxonomy" id="2099670"/>
    <lineage>
        <taxon>Bacteria</taxon>
        <taxon>Candidatus Dojkabacteria</taxon>
    </lineage>
</organism>
<comment type="caution">
    <text evidence="2">The sequence shown here is derived from an EMBL/GenBank/DDBJ whole genome shotgun (WGS) entry which is preliminary data.</text>
</comment>
<proteinExistence type="predicted"/>
<keyword evidence="1" id="KW-1133">Transmembrane helix</keyword>
<protein>
    <recommendedName>
        <fullName evidence="4">DUF998 domain-containing protein</fullName>
    </recommendedName>
</protein>
<feature type="transmembrane region" description="Helical" evidence="1">
    <location>
        <begin position="142"/>
        <end position="160"/>
    </location>
</feature>
<evidence type="ECO:0000313" key="2">
    <source>
        <dbReference type="EMBL" id="MCA9382117.1"/>
    </source>
</evidence>
<reference evidence="2" key="1">
    <citation type="submission" date="2020-04" db="EMBL/GenBank/DDBJ databases">
        <authorList>
            <person name="Zhang T."/>
        </authorList>
    </citation>
    <scope>NUCLEOTIDE SEQUENCE</scope>
    <source>
        <strain evidence="2">HKST-UBA10</strain>
    </source>
</reference>
<evidence type="ECO:0000256" key="1">
    <source>
        <dbReference type="SAM" id="Phobius"/>
    </source>
</evidence>
<keyword evidence="1" id="KW-0472">Membrane</keyword>
<evidence type="ECO:0000313" key="3">
    <source>
        <dbReference type="Proteomes" id="UP000782843"/>
    </source>
</evidence>
<sequence>MKELFVKRLNLISLVLIVIVSIVILLNFLSLDLPLSGDLAISQLGVLESTTKTFLILMMLFWLGNFLYFISLGYKLKVWDNKVGKAVLVSGGIAGVMIALTGVFRYNISPIGHYFFSILYFGLFLLIIIYLGNFFKTFSKSYFYSSITIATIIIIEFAIFMSSEKFLPLSEIIAVTLLLVWCLITEYLISHSQPALDKKPTKI</sequence>
<feature type="transmembrane region" description="Helical" evidence="1">
    <location>
        <begin position="86"/>
        <end position="108"/>
    </location>
</feature>
<dbReference type="AlphaFoldDB" id="A0A955L387"/>
<feature type="transmembrane region" description="Helical" evidence="1">
    <location>
        <begin position="166"/>
        <end position="189"/>
    </location>
</feature>
<keyword evidence="1" id="KW-0812">Transmembrane</keyword>
<feature type="transmembrane region" description="Helical" evidence="1">
    <location>
        <begin position="53"/>
        <end position="74"/>
    </location>
</feature>
<name>A0A955L387_9BACT</name>
<dbReference type="EMBL" id="JAGQLG010000063">
    <property type="protein sequence ID" value="MCA9382117.1"/>
    <property type="molecule type" value="Genomic_DNA"/>
</dbReference>
<dbReference type="Proteomes" id="UP000782843">
    <property type="component" value="Unassembled WGS sequence"/>
</dbReference>
<reference evidence="2" key="2">
    <citation type="journal article" date="2021" name="Microbiome">
        <title>Successional dynamics and alternative stable states in a saline activated sludge microbial community over 9 years.</title>
        <authorList>
            <person name="Wang Y."/>
            <person name="Ye J."/>
            <person name="Ju F."/>
            <person name="Liu L."/>
            <person name="Boyd J.A."/>
            <person name="Deng Y."/>
            <person name="Parks D.H."/>
            <person name="Jiang X."/>
            <person name="Yin X."/>
            <person name="Woodcroft B.J."/>
            <person name="Tyson G.W."/>
            <person name="Hugenholtz P."/>
            <person name="Polz M.F."/>
            <person name="Zhang T."/>
        </authorList>
    </citation>
    <scope>NUCLEOTIDE SEQUENCE</scope>
    <source>
        <strain evidence="2">HKST-UBA10</strain>
    </source>
</reference>
<gene>
    <name evidence="2" type="ORF">KC660_01775</name>
</gene>
<feature type="transmembrane region" description="Helical" evidence="1">
    <location>
        <begin position="114"/>
        <end position="135"/>
    </location>
</feature>
<feature type="transmembrane region" description="Helical" evidence="1">
    <location>
        <begin position="12"/>
        <end position="33"/>
    </location>
</feature>